<proteinExistence type="inferred from homology"/>
<evidence type="ECO:0000313" key="6">
    <source>
        <dbReference type="Proteomes" id="UP000732399"/>
    </source>
</evidence>
<keyword evidence="6" id="KW-1185">Reference proteome</keyword>
<dbReference type="InterPro" id="IPR050834">
    <property type="entry name" value="Glycosyltransf_2"/>
</dbReference>
<keyword evidence="2" id="KW-0328">Glycosyltransferase</keyword>
<dbReference type="SUPFAM" id="SSF53448">
    <property type="entry name" value="Nucleotide-diphospho-sugar transferases"/>
    <property type="match status" value="1"/>
</dbReference>
<organism evidence="5 6">
    <name type="scientific">Sphingomonas corticis</name>
    <dbReference type="NCBI Taxonomy" id="2722791"/>
    <lineage>
        <taxon>Bacteria</taxon>
        <taxon>Pseudomonadati</taxon>
        <taxon>Pseudomonadota</taxon>
        <taxon>Alphaproteobacteria</taxon>
        <taxon>Sphingomonadales</taxon>
        <taxon>Sphingomonadaceae</taxon>
        <taxon>Sphingomonas</taxon>
    </lineage>
</organism>
<accession>A0ABX1CMZ4</accession>
<dbReference type="Proteomes" id="UP000732399">
    <property type="component" value="Unassembled WGS sequence"/>
</dbReference>
<keyword evidence="3" id="KW-0808">Transferase</keyword>
<sequence length="382" mass="41297">MTASIDVLIPAYNAARTIRSAVDSIRAQTVRDIAIHVVDDGSTDDTASVLAGMAQEEPRLRVHHKANGGIVDALNHGLSFCTAPLIARHDADDLAYPHRFAVQKAWLDANPDAVAVGSAARHIDADDRPLGTSARLLQPDQADLFAVPAREPYIIHPFLMVRRDAVERVGGYRHAHHAEDADLYWRLLGEGRLHNLPDVLGDYRMHAESVTSKSIVNGRVAAIGSQLAAFSARRRAAGRTDLVFARTQQRELEAAGAIAPMVEIAAAGMAADERVAFEEAVAGKLLELTGYRPYELDRGDVDFVRRVVDRGFAHLPAPARGVQVRRLTGTGARLAAGGRVADGLALVPAALLPQMAARWAIRAPVFRALRARMARRHGAPVK</sequence>
<evidence type="ECO:0000256" key="1">
    <source>
        <dbReference type="ARBA" id="ARBA00006739"/>
    </source>
</evidence>
<dbReference type="RefSeq" id="WP_168133238.1">
    <property type="nucleotide sequence ID" value="NZ_JAAVJH010000002.1"/>
</dbReference>
<gene>
    <name evidence="5" type="ORF">HBH26_03630</name>
</gene>
<evidence type="ECO:0000259" key="4">
    <source>
        <dbReference type="Pfam" id="PF00535"/>
    </source>
</evidence>
<protein>
    <submittedName>
        <fullName evidence="5">Glycosyltransferase</fullName>
    </submittedName>
</protein>
<dbReference type="EMBL" id="JAAVJH010000002">
    <property type="protein sequence ID" value="NJR77707.1"/>
    <property type="molecule type" value="Genomic_DNA"/>
</dbReference>
<comment type="caution">
    <text evidence="5">The sequence shown here is derived from an EMBL/GenBank/DDBJ whole genome shotgun (WGS) entry which is preliminary data.</text>
</comment>
<feature type="domain" description="Glycosyltransferase 2-like" evidence="4">
    <location>
        <begin position="7"/>
        <end position="169"/>
    </location>
</feature>
<comment type="similarity">
    <text evidence="1">Belongs to the glycosyltransferase 2 family.</text>
</comment>
<dbReference type="Gene3D" id="3.90.550.10">
    <property type="entry name" value="Spore Coat Polysaccharide Biosynthesis Protein SpsA, Chain A"/>
    <property type="match status" value="1"/>
</dbReference>
<dbReference type="Pfam" id="PF00535">
    <property type="entry name" value="Glycos_transf_2"/>
    <property type="match status" value="1"/>
</dbReference>
<name>A0ABX1CMZ4_9SPHN</name>
<dbReference type="InterPro" id="IPR029044">
    <property type="entry name" value="Nucleotide-diphossugar_trans"/>
</dbReference>
<reference evidence="5 6" key="1">
    <citation type="submission" date="2020-03" db="EMBL/GenBank/DDBJ databases">
        <authorList>
            <person name="Wang L."/>
            <person name="He N."/>
            <person name="Li Y."/>
            <person name="Fang Y."/>
            <person name="Zhang F."/>
        </authorList>
    </citation>
    <scope>NUCLEOTIDE SEQUENCE [LARGE SCALE GENOMIC DNA]</scope>
    <source>
        <strain evidence="5 6">36D10-4-7</strain>
    </source>
</reference>
<dbReference type="InterPro" id="IPR001173">
    <property type="entry name" value="Glyco_trans_2-like"/>
</dbReference>
<evidence type="ECO:0000256" key="2">
    <source>
        <dbReference type="ARBA" id="ARBA00022676"/>
    </source>
</evidence>
<evidence type="ECO:0000256" key="3">
    <source>
        <dbReference type="ARBA" id="ARBA00022679"/>
    </source>
</evidence>
<evidence type="ECO:0000313" key="5">
    <source>
        <dbReference type="EMBL" id="NJR77707.1"/>
    </source>
</evidence>
<dbReference type="PANTHER" id="PTHR43685">
    <property type="entry name" value="GLYCOSYLTRANSFERASE"/>
    <property type="match status" value="1"/>
</dbReference>
<dbReference type="PANTHER" id="PTHR43685:SF5">
    <property type="entry name" value="GLYCOSYLTRANSFERASE EPSE-RELATED"/>
    <property type="match status" value="1"/>
</dbReference>